<gene>
    <name evidence="1" type="ORF">H8R02_24120</name>
</gene>
<keyword evidence="2" id="KW-1185">Reference proteome</keyword>
<proteinExistence type="predicted"/>
<dbReference type="AlphaFoldDB" id="A0A923S547"/>
<protein>
    <submittedName>
        <fullName evidence="1">Uncharacterized protein</fullName>
    </submittedName>
</protein>
<name>A0A923S547_9BURK</name>
<evidence type="ECO:0000313" key="1">
    <source>
        <dbReference type="EMBL" id="MBC5767573.1"/>
    </source>
</evidence>
<dbReference type="EMBL" id="JACORU010000011">
    <property type="protein sequence ID" value="MBC5767573.1"/>
    <property type="molecule type" value="Genomic_DNA"/>
</dbReference>
<dbReference type="RefSeq" id="WP_187084058.1">
    <property type="nucleotide sequence ID" value="NZ_JACORU010000011.1"/>
</dbReference>
<accession>A0A923S547</accession>
<evidence type="ECO:0000313" key="2">
    <source>
        <dbReference type="Proteomes" id="UP000596827"/>
    </source>
</evidence>
<reference evidence="1" key="1">
    <citation type="submission" date="2020-08" db="EMBL/GenBank/DDBJ databases">
        <title>Ramlibacter sp. GTP1 16S ribosomal RNA gene genome sequencing and assembly.</title>
        <authorList>
            <person name="Kang M."/>
        </authorList>
    </citation>
    <scope>NUCLEOTIDE SEQUENCE</scope>
    <source>
        <strain evidence="1">GTP1</strain>
    </source>
</reference>
<dbReference type="Proteomes" id="UP000596827">
    <property type="component" value="Unassembled WGS sequence"/>
</dbReference>
<sequence>MTERRVWHFENLDSWKDDVRKLLEPEVDDQVVRAFLAKPPKYVVGDDLGWLDDIVERVWGYEVDMKSNLTMRLHDRYDAIRGYHGARPLDVATYYERGLTLLEADSARRRASEIFLSGRFPDLNAAMLEKAITDVGFKYREGRLYFETGREFLEEHCGHYLLYGSEFLCGVAAHLPPPRDWRQVLKEFGKPTVFACDVPLEYMEFNWVADFAGQAIETLFERLLDPDYEYPPPGRGAGIEVRRPLPADHIVEHYHPTRIPDPLLGRRLVEC</sequence>
<comment type="caution">
    <text evidence="1">The sequence shown here is derived from an EMBL/GenBank/DDBJ whole genome shotgun (WGS) entry which is preliminary data.</text>
</comment>
<organism evidence="1 2">
    <name type="scientific">Ramlibacter albus</name>
    <dbReference type="NCBI Taxonomy" id="2079448"/>
    <lineage>
        <taxon>Bacteria</taxon>
        <taxon>Pseudomonadati</taxon>
        <taxon>Pseudomonadota</taxon>
        <taxon>Betaproteobacteria</taxon>
        <taxon>Burkholderiales</taxon>
        <taxon>Comamonadaceae</taxon>
        <taxon>Ramlibacter</taxon>
    </lineage>
</organism>